<accession>A0AAW2ESM4</accession>
<comment type="caution">
    <text evidence="1">The sequence shown here is derived from an EMBL/GenBank/DDBJ whole genome shotgun (WGS) entry which is preliminary data.</text>
</comment>
<evidence type="ECO:0000313" key="1">
    <source>
        <dbReference type="EMBL" id="KAL0106768.1"/>
    </source>
</evidence>
<protein>
    <submittedName>
        <fullName evidence="1">Uncharacterized protein</fullName>
    </submittedName>
</protein>
<reference evidence="1 2" key="1">
    <citation type="submission" date="2023-03" db="EMBL/GenBank/DDBJ databases">
        <title>High recombination rates correlate with genetic variation in Cardiocondyla obscurior ants.</title>
        <authorList>
            <person name="Errbii M."/>
        </authorList>
    </citation>
    <scope>NUCLEOTIDE SEQUENCE [LARGE SCALE GENOMIC DNA]</scope>
    <source>
        <strain evidence="1">Alpha-2009</strain>
        <tissue evidence="1">Whole body</tissue>
    </source>
</reference>
<organism evidence="1 2">
    <name type="scientific">Cardiocondyla obscurior</name>
    <dbReference type="NCBI Taxonomy" id="286306"/>
    <lineage>
        <taxon>Eukaryota</taxon>
        <taxon>Metazoa</taxon>
        <taxon>Ecdysozoa</taxon>
        <taxon>Arthropoda</taxon>
        <taxon>Hexapoda</taxon>
        <taxon>Insecta</taxon>
        <taxon>Pterygota</taxon>
        <taxon>Neoptera</taxon>
        <taxon>Endopterygota</taxon>
        <taxon>Hymenoptera</taxon>
        <taxon>Apocrita</taxon>
        <taxon>Aculeata</taxon>
        <taxon>Formicoidea</taxon>
        <taxon>Formicidae</taxon>
        <taxon>Myrmicinae</taxon>
        <taxon>Cardiocondyla</taxon>
    </lineage>
</organism>
<gene>
    <name evidence="1" type="ORF">PUN28_015370</name>
</gene>
<dbReference type="AlphaFoldDB" id="A0AAW2ESM4"/>
<name>A0AAW2ESM4_9HYME</name>
<proteinExistence type="predicted"/>
<evidence type="ECO:0000313" key="2">
    <source>
        <dbReference type="Proteomes" id="UP001430953"/>
    </source>
</evidence>
<keyword evidence="2" id="KW-1185">Reference proteome</keyword>
<sequence>MHAGSQRSRFDGYARTSYISATCGISLQRATYRVLDRKWNASRYAMRLTRDSICFWFCRVLIGGEAINSSAVYVSLSSRL</sequence>
<dbReference type="Proteomes" id="UP001430953">
    <property type="component" value="Unassembled WGS sequence"/>
</dbReference>
<dbReference type="EMBL" id="JADYXP020000017">
    <property type="protein sequence ID" value="KAL0106768.1"/>
    <property type="molecule type" value="Genomic_DNA"/>
</dbReference>